<dbReference type="Proteomes" id="UP001500936">
    <property type="component" value="Unassembled WGS sequence"/>
</dbReference>
<dbReference type="InterPro" id="IPR036663">
    <property type="entry name" value="Fumarylacetoacetase_C_sf"/>
</dbReference>
<reference evidence="14" key="1">
    <citation type="journal article" date="2019" name="Int. J. Syst. Evol. Microbiol.">
        <title>The Global Catalogue of Microorganisms (GCM) 10K type strain sequencing project: providing services to taxonomists for standard genome sequencing and annotation.</title>
        <authorList>
            <consortium name="The Broad Institute Genomics Platform"/>
            <consortium name="The Broad Institute Genome Sequencing Center for Infectious Disease"/>
            <person name="Wu L."/>
            <person name="Ma J."/>
        </authorList>
    </citation>
    <scope>NUCLEOTIDE SEQUENCE [LARGE SCALE GENOMIC DNA]</scope>
    <source>
        <strain evidence="14">JCM 17925</strain>
    </source>
</reference>
<evidence type="ECO:0000256" key="8">
    <source>
        <dbReference type="ARBA" id="ARBA00022842"/>
    </source>
</evidence>
<feature type="domain" description="Fumarylacetoacetase-like C-terminal" evidence="11">
    <location>
        <begin position="106"/>
        <end position="375"/>
    </location>
</feature>
<keyword evidence="10" id="KW-0585">Phenylalanine catabolism</keyword>
<dbReference type="PANTHER" id="PTHR43069">
    <property type="entry name" value="FUMARYLACETOACETASE"/>
    <property type="match status" value="1"/>
</dbReference>
<evidence type="ECO:0000256" key="6">
    <source>
        <dbReference type="ARBA" id="ARBA00022801"/>
    </source>
</evidence>
<evidence type="ECO:0000256" key="1">
    <source>
        <dbReference type="ARBA" id="ARBA00001913"/>
    </source>
</evidence>
<evidence type="ECO:0000256" key="7">
    <source>
        <dbReference type="ARBA" id="ARBA00022837"/>
    </source>
</evidence>
<sequence>MSYPYGIFSYDIASPRAGVLVGDHILDLELIGLLGFFNDLSLDPTVFTKPTLNEFMELGRPVWREVHQHIADLLADDHAALKDVAGQVLIHRSRATLHMPVRVGDYTDFYASEEHATNVGRMFRPDGEPLLPNWKHLPVAYHGRASSIVVSGTPIRRPKGQFLGPENKPSFGPSKALDFELEMGIVIGKASKLGEPVSVDEAEDYVFGFVLFNDWSARDIQRWEYQPLGPFLGKNFGSSISPWIVPLDALEPFRVAGPKQEPTPLPYLQTTKPGHFNIDLEVTLQPTNGPEQVLSRSNARHLYWSAAQMIAHHTVNGCNLNVGDIMATGTISGPTPDSYGSLLELTWNGKQPLTLPDGSTRTFLQDGDTITMRATAKSGQTTVDFGEVSGTIQA</sequence>
<keyword evidence="9" id="KW-0828">Tyrosine catabolism</keyword>
<dbReference type="RefSeq" id="WP_345267398.1">
    <property type="nucleotide sequence ID" value="NZ_BAABHB010000004.1"/>
</dbReference>
<dbReference type="Pfam" id="PF01557">
    <property type="entry name" value="FAA_hydrolase"/>
    <property type="match status" value="1"/>
</dbReference>
<dbReference type="NCBIfam" id="TIGR01266">
    <property type="entry name" value="fum_ac_acetase"/>
    <property type="match status" value="1"/>
</dbReference>
<comment type="cofactor">
    <cofactor evidence="2">
        <name>Mg(2+)</name>
        <dbReference type="ChEBI" id="CHEBI:18420"/>
    </cofactor>
</comment>
<evidence type="ECO:0000256" key="3">
    <source>
        <dbReference type="ARBA" id="ARBA00004782"/>
    </source>
</evidence>
<accession>A0ABP8KG30</accession>
<comment type="caution">
    <text evidence="13">The sequence shown here is derived from an EMBL/GenBank/DDBJ whole genome shotgun (WGS) entry which is preliminary data.</text>
</comment>
<organism evidence="13 14">
    <name type="scientific">Nibrella viscosa</name>
    <dbReference type="NCBI Taxonomy" id="1084524"/>
    <lineage>
        <taxon>Bacteria</taxon>
        <taxon>Pseudomonadati</taxon>
        <taxon>Bacteroidota</taxon>
        <taxon>Cytophagia</taxon>
        <taxon>Cytophagales</taxon>
        <taxon>Spirosomataceae</taxon>
        <taxon>Nibrella</taxon>
    </lineage>
</organism>
<dbReference type="InterPro" id="IPR036462">
    <property type="entry name" value="Fumarylacetoacetase_N_sf"/>
</dbReference>
<evidence type="ECO:0000259" key="11">
    <source>
        <dbReference type="Pfam" id="PF01557"/>
    </source>
</evidence>
<keyword evidence="6" id="KW-0378">Hydrolase</keyword>
<name>A0ABP8KG30_9BACT</name>
<evidence type="ECO:0000256" key="9">
    <source>
        <dbReference type="ARBA" id="ARBA00022878"/>
    </source>
</evidence>
<dbReference type="Pfam" id="PF09298">
    <property type="entry name" value="FAA_hydrolase_N"/>
    <property type="match status" value="1"/>
</dbReference>
<gene>
    <name evidence="13" type="primary">fahA</name>
    <name evidence="13" type="ORF">GCM10023187_24240</name>
</gene>
<dbReference type="PANTHER" id="PTHR43069:SF2">
    <property type="entry name" value="FUMARYLACETOACETASE"/>
    <property type="match status" value="1"/>
</dbReference>
<comment type="pathway">
    <text evidence="3">Amino-acid degradation; L-phenylalanine degradation; acetoacetate and fumarate from L-phenylalanine: step 6/6.</text>
</comment>
<dbReference type="SUPFAM" id="SSF63433">
    <property type="entry name" value="Fumarylacetoacetate hydrolase, FAH, N-terminal domain"/>
    <property type="match status" value="1"/>
</dbReference>
<evidence type="ECO:0000256" key="2">
    <source>
        <dbReference type="ARBA" id="ARBA00001946"/>
    </source>
</evidence>
<evidence type="ECO:0000256" key="4">
    <source>
        <dbReference type="ARBA" id="ARBA00012094"/>
    </source>
</evidence>
<dbReference type="Gene3D" id="3.90.850.10">
    <property type="entry name" value="Fumarylacetoacetase-like, C-terminal domain"/>
    <property type="match status" value="1"/>
</dbReference>
<evidence type="ECO:0000259" key="12">
    <source>
        <dbReference type="Pfam" id="PF09298"/>
    </source>
</evidence>
<dbReference type="SUPFAM" id="SSF56529">
    <property type="entry name" value="FAH"/>
    <property type="match status" value="1"/>
</dbReference>
<dbReference type="EC" id="3.7.1.2" evidence="4"/>
<dbReference type="EMBL" id="BAABHB010000004">
    <property type="protein sequence ID" value="GAA4405647.1"/>
    <property type="molecule type" value="Genomic_DNA"/>
</dbReference>
<feature type="domain" description="Fumarylacetoacetase N-terminal" evidence="12">
    <location>
        <begin position="4"/>
        <end position="100"/>
    </location>
</feature>
<protein>
    <recommendedName>
        <fullName evidence="4">fumarylacetoacetase</fullName>
        <ecNumber evidence="4">3.7.1.2</ecNumber>
    </recommendedName>
</protein>
<evidence type="ECO:0000256" key="10">
    <source>
        <dbReference type="ARBA" id="ARBA00023232"/>
    </source>
</evidence>
<evidence type="ECO:0000313" key="14">
    <source>
        <dbReference type="Proteomes" id="UP001500936"/>
    </source>
</evidence>
<dbReference type="InterPro" id="IPR011234">
    <property type="entry name" value="Fumarylacetoacetase-like_C"/>
</dbReference>
<keyword evidence="5" id="KW-0479">Metal-binding</keyword>
<dbReference type="InterPro" id="IPR005959">
    <property type="entry name" value="Fumarylacetoacetase"/>
</dbReference>
<dbReference type="Gene3D" id="2.30.30.230">
    <property type="entry name" value="Fumarylacetoacetase, N-terminal domain"/>
    <property type="match status" value="1"/>
</dbReference>
<evidence type="ECO:0000313" key="13">
    <source>
        <dbReference type="EMBL" id="GAA4405647.1"/>
    </source>
</evidence>
<proteinExistence type="predicted"/>
<keyword evidence="8" id="KW-0460">Magnesium</keyword>
<dbReference type="InterPro" id="IPR015377">
    <property type="entry name" value="Fumarylacetoacetase_N"/>
</dbReference>
<evidence type="ECO:0000256" key="5">
    <source>
        <dbReference type="ARBA" id="ARBA00022723"/>
    </source>
</evidence>
<keyword evidence="14" id="KW-1185">Reference proteome</keyword>
<keyword evidence="7" id="KW-0106">Calcium</keyword>
<comment type="cofactor">
    <cofactor evidence="1">
        <name>Ca(2+)</name>
        <dbReference type="ChEBI" id="CHEBI:29108"/>
    </cofactor>
</comment>